<feature type="compositionally biased region" description="Low complexity" evidence="1">
    <location>
        <begin position="371"/>
        <end position="386"/>
    </location>
</feature>
<dbReference type="EMBL" id="FR839630">
    <property type="protein sequence ID" value="SCV12236.1"/>
    <property type="molecule type" value="Genomic_DNA"/>
</dbReference>
<dbReference type="InterPro" id="IPR038765">
    <property type="entry name" value="Papain-like_cys_pep_sf"/>
</dbReference>
<accession>A0A1G4KQE1</accession>
<gene>
    <name evidence="3" type="ordered locus">PP7435_Chr3-0706</name>
</gene>
<keyword evidence="4" id="KW-1185">Reference proteome</keyword>
<dbReference type="Gene3D" id="3.90.70.10">
    <property type="entry name" value="Cysteine proteinases"/>
    <property type="match status" value="2"/>
</dbReference>
<evidence type="ECO:0000313" key="3">
    <source>
        <dbReference type="EMBL" id="SCV12236.1"/>
    </source>
</evidence>
<dbReference type="PROSITE" id="PS50235">
    <property type="entry name" value="USP_3"/>
    <property type="match status" value="1"/>
</dbReference>
<organism evidence="3 4">
    <name type="scientific">Komagataella phaffii (strain ATCC 76273 / CBS 7435 / CECT 11047 / NRRL Y-11430 / Wegner 21-1)</name>
    <name type="common">Yeast</name>
    <name type="synonym">Pichia pastoris</name>
    <dbReference type="NCBI Taxonomy" id="981350"/>
    <lineage>
        <taxon>Eukaryota</taxon>
        <taxon>Fungi</taxon>
        <taxon>Dikarya</taxon>
        <taxon>Ascomycota</taxon>
        <taxon>Saccharomycotina</taxon>
        <taxon>Pichiomycetes</taxon>
        <taxon>Pichiales</taxon>
        <taxon>Pichiaceae</taxon>
        <taxon>Komagataella</taxon>
    </lineage>
</organism>
<proteinExistence type="predicted"/>
<feature type="compositionally biased region" description="Polar residues" evidence="1">
    <location>
        <begin position="406"/>
        <end position="422"/>
    </location>
</feature>
<dbReference type="SUPFAM" id="SSF54001">
    <property type="entry name" value="Cysteine proteinases"/>
    <property type="match status" value="1"/>
</dbReference>
<dbReference type="Pfam" id="PF13423">
    <property type="entry name" value="UCH_1"/>
    <property type="match status" value="1"/>
</dbReference>
<evidence type="ECO:0000313" key="4">
    <source>
        <dbReference type="Proteomes" id="UP000006853"/>
    </source>
</evidence>
<dbReference type="InterPro" id="IPR028889">
    <property type="entry name" value="USP"/>
</dbReference>
<reference evidence="3 4" key="2">
    <citation type="journal article" date="2016" name="FEMS Yeast Res.">
        <title>Curation of the genome annotation of Pichia pastoris (Komagataella phaffii) CBS7435 from gene level to protein function.</title>
        <authorList>
            <person name="Valli M."/>
            <person name="Tatto N.E."/>
            <person name="Peymann A."/>
            <person name="Gruber C."/>
            <person name="Landes N."/>
            <person name="Ekker H."/>
            <person name="Thallinger G.G."/>
            <person name="Mattanovich D."/>
            <person name="Gasser B."/>
            <person name="Graf A.B."/>
        </authorList>
    </citation>
    <scope>GENOME REANNOTATION</scope>
    <source>
        <strain evidence="3 4">ATCC 76273 / CBS 7435 / CECT 11047 / NRRL Y-11430 / Wegner 21-1</strain>
    </source>
</reference>
<name>A0A1G4KQE1_KOMPC</name>
<reference evidence="3 4" key="1">
    <citation type="journal article" date="2011" name="J. Biotechnol.">
        <title>High-quality genome sequence of Pichia pastoris CBS7435.</title>
        <authorList>
            <person name="Kuberl A."/>
            <person name="Schneider J."/>
            <person name="Thallinger G.G."/>
            <person name="Anderl I."/>
            <person name="Wibberg D."/>
            <person name="Hajek T."/>
            <person name="Jaenicke S."/>
            <person name="Brinkrolf K."/>
            <person name="Goesmann A."/>
            <person name="Szczepanowski R."/>
            <person name="Puhler A."/>
            <person name="Schwab H."/>
            <person name="Glieder A."/>
            <person name="Pichler H."/>
        </authorList>
    </citation>
    <scope>NUCLEOTIDE SEQUENCE [LARGE SCALE GENOMIC DNA]</scope>
    <source>
        <strain evidence="4">ATCC 76273 / CBS 7435 / CECT 11047 / NRRL Y-11430 / Wegner 21-1</strain>
    </source>
</reference>
<feature type="domain" description="USP" evidence="2">
    <location>
        <begin position="122"/>
        <end position="619"/>
    </location>
</feature>
<dbReference type="InterPro" id="IPR028881">
    <property type="entry name" value="PAN2_UCH_dom"/>
</dbReference>
<evidence type="ECO:0000259" key="2">
    <source>
        <dbReference type="PROSITE" id="PS50235"/>
    </source>
</evidence>
<feature type="region of interest" description="Disordered" evidence="1">
    <location>
        <begin position="699"/>
        <end position="742"/>
    </location>
</feature>
<dbReference type="AlphaFoldDB" id="A0A1G4KQE1"/>
<sequence length="873" mass="100148">MNPDPENESPTQELLTPKFWRDCVFIITKHSKSIWREHKNLMLHNSFQRNMTKMISRNNEARGVHSDICQDEITFLALLPFIGKDLQKGLVMHQFFKLCEQNKLVTTSMFYKDDNEKPIKLIGMDNWKNVLCYIDALLFAMFARMDDYDQYLLYNQWEHLDKDIPKKTLLKLKMNLRLIISLLRSGQLVSKEIMQLLCHNLSDLGFREALSSQQNDTAFMFAFLAEVLQIPLLTLRIDIIHKGRFDIKDDLKFIQERCIFLSVSQPDPDNESNTVTLDDCLSDYFNSNIKVKRHLQRRKTLVRSQSMGAGENFSNSRGIPPPKDFEDGNISEYEDEISEFVQRGVLKRTFTDAIIQEVTHMEPTLSRDESIVSSSSQVSPKGQFSSNTMLSNSSIDNFVRNVQERANTQSTYPRQRSSTLSTARPRDGSVSNFSARESSFSEEVSLPAWMFLQLLPFHTEPSFDFKKKPFLPLKGTKHSPYNFDINRKLPLVPICLKRYMEVNGKTQKNKTKIIIPTVISSPYFISEDDTTVKYNLDSFNPHKNFKLVLQSCVCHRGSSINSGHYVSLVRKYPYIPGREDSAIWELFNDTQKGEDKTVEISFQKAVEKEEPYLLFYRMEKSTSQEDLQNSAESNKVPEQPFPNANSLDVIFPEGSKVKFWNVDSNTETSTRKHSIVSDYTASSVEKDAITLPTKQKNFEKVNSSNDGEQRRLGNVKAKSKSQSDSGDSLLRTAEKRESTSSTFVSNKKITNQLLNMDVEKQFTWYDKYGYVEAVKPPISVTVLSRGNSVQSERDMLSVKKTQSGTDSLLALVKEKDQLNLTDGVSVRSEPNPSAKLHNPLRITKSEQPGNKNEPKKGHKRKLFVSRKKDCVIM</sequence>
<evidence type="ECO:0000256" key="1">
    <source>
        <dbReference type="SAM" id="MobiDB-lite"/>
    </source>
</evidence>
<feature type="region of interest" description="Disordered" evidence="1">
    <location>
        <begin position="823"/>
        <end position="864"/>
    </location>
</feature>
<feature type="region of interest" description="Disordered" evidence="1">
    <location>
        <begin position="406"/>
        <end position="434"/>
    </location>
</feature>
<feature type="region of interest" description="Disordered" evidence="1">
    <location>
        <begin position="364"/>
        <end position="386"/>
    </location>
</feature>
<protein>
    <recommendedName>
        <fullName evidence="2">USP domain-containing protein</fullName>
    </recommendedName>
</protein>
<dbReference type="Proteomes" id="UP000006853">
    <property type="component" value="Chromosome 3"/>
</dbReference>